<feature type="compositionally biased region" description="Low complexity" evidence="2">
    <location>
        <begin position="210"/>
        <end position="228"/>
    </location>
</feature>
<dbReference type="InterPro" id="IPR011989">
    <property type="entry name" value="ARM-like"/>
</dbReference>
<dbReference type="InterPro" id="IPR052107">
    <property type="entry name" value="HEAT6"/>
</dbReference>
<dbReference type="InterPro" id="IPR016024">
    <property type="entry name" value="ARM-type_fold"/>
</dbReference>
<feature type="region of interest" description="Disordered" evidence="2">
    <location>
        <begin position="598"/>
        <end position="618"/>
    </location>
</feature>
<name>A0A1I8I2W8_9PLAT</name>
<evidence type="ECO:0000256" key="1">
    <source>
        <dbReference type="ARBA" id="ARBA00015263"/>
    </source>
</evidence>
<keyword evidence="5" id="KW-1185">Reference proteome</keyword>
<proteinExistence type="predicted"/>
<dbReference type="Pfam" id="PF13251">
    <property type="entry name" value="DUF4042"/>
    <property type="match status" value="1"/>
</dbReference>
<feature type="compositionally biased region" description="Basic and acidic residues" evidence="2">
    <location>
        <begin position="61"/>
        <end position="77"/>
    </location>
</feature>
<feature type="domain" description="DNAJC9 HTH" evidence="4">
    <location>
        <begin position="1"/>
        <end position="56"/>
    </location>
</feature>
<dbReference type="SUPFAM" id="SSF48371">
    <property type="entry name" value="ARM repeat"/>
    <property type="match status" value="2"/>
</dbReference>
<organism evidence="5 6">
    <name type="scientific">Macrostomum lignano</name>
    <dbReference type="NCBI Taxonomy" id="282301"/>
    <lineage>
        <taxon>Eukaryota</taxon>
        <taxon>Metazoa</taxon>
        <taxon>Spiralia</taxon>
        <taxon>Lophotrochozoa</taxon>
        <taxon>Platyhelminthes</taxon>
        <taxon>Rhabditophora</taxon>
        <taxon>Macrostomorpha</taxon>
        <taxon>Macrostomida</taxon>
        <taxon>Macrostomidae</taxon>
        <taxon>Macrostomum</taxon>
    </lineage>
</organism>
<feature type="compositionally biased region" description="Polar residues" evidence="2">
    <location>
        <begin position="172"/>
        <end position="185"/>
    </location>
</feature>
<evidence type="ECO:0000256" key="2">
    <source>
        <dbReference type="SAM" id="MobiDB-lite"/>
    </source>
</evidence>
<evidence type="ECO:0000259" key="4">
    <source>
        <dbReference type="Pfam" id="PF23302"/>
    </source>
</evidence>
<dbReference type="PANTHER" id="PTHR13366">
    <property type="entry name" value="MALARIA ANTIGEN-RELATED"/>
    <property type="match status" value="1"/>
</dbReference>
<dbReference type="InterPro" id="IPR056453">
    <property type="entry name" value="HTH_DNAJC9"/>
</dbReference>
<reference evidence="6" key="1">
    <citation type="submission" date="2016-11" db="UniProtKB">
        <authorList>
            <consortium name="WormBaseParasite"/>
        </authorList>
    </citation>
    <scope>IDENTIFICATION</scope>
</reference>
<dbReference type="Proteomes" id="UP000095280">
    <property type="component" value="Unplaced"/>
</dbReference>
<dbReference type="PANTHER" id="PTHR13366:SF0">
    <property type="entry name" value="HEAT REPEAT-CONTAINING PROTEIN 6"/>
    <property type="match status" value="1"/>
</dbReference>
<feature type="compositionally biased region" description="Low complexity" evidence="2">
    <location>
        <begin position="152"/>
        <end position="163"/>
    </location>
</feature>
<feature type="compositionally biased region" description="Polar residues" evidence="2">
    <location>
        <begin position="192"/>
        <end position="206"/>
    </location>
</feature>
<feature type="domain" description="DUF4042" evidence="3">
    <location>
        <begin position="654"/>
        <end position="826"/>
    </location>
</feature>
<evidence type="ECO:0000313" key="6">
    <source>
        <dbReference type="WBParaSite" id="maker-uti_cns_0009561-snap-gene-0.6-mRNA-1"/>
    </source>
</evidence>
<accession>A0A1I8I2W8</accession>
<dbReference type="InterPro" id="IPR025283">
    <property type="entry name" value="DUF4042"/>
</dbReference>
<dbReference type="Gene3D" id="1.25.10.10">
    <property type="entry name" value="Leucine-rich Repeat Variant"/>
    <property type="match status" value="2"/>
</dbReference>
<sequence length="1376" mass="145345">AYLEFDGDMDKVLESVLFADYPDEDRIAGIIRQLIDSGEVPAFEAFTAEPAAKKARRKRAYERERREFDKANAEEKRRNGKGIVGLEDEAEEENGLAKAIQLNMRQRAGAMESLIDSLAAKYGGSGSGGKKAKKPATVADGGIKKRPKKSIGAGSSSAAAAAGNKRGRKSPSVPNALQESKSSAGASGGPNPRQQRVVSQADSVSNWRRPGAGAAAAPTGSGCSAPSPDKWRGGGGGSRRPPRGAGEGGTRRPGFQSANGDMATGGGSSSMPPSTAAASLDTFDLQRLDPCVQKLVLLLTSPPDPDRAPATVRSLWRANCAQALAELRSVAEQGPDSETAQRVLSPDAVAILLQLLPRLQPGDEAPVGPLQALLAGALISHKISPAEPLTLATVRHLLSRLASSESNSSQDLNSAGANLQLLAALCLNVGQFAQHQGLLRDTIRRLIDRLSRWPTSPDEGETLSGEGDDYNLSACQFYAAQALANLAYLRPTDQRDCLPPDLVSTLLTRCLALLESVSDRPSARVLQLLLHLLTFLISRSPPIRPADLPRLLNQLRRYLWHGLPPPTAASAASDASADATGAGPHAFAHEPELDQFDSVTVPGATGGDSDEEANGSLEQRLSGLDLRDADLADLMLNRDERQQPASSVSLADAKVRFISGSCLRRLVESLHKRALQCHWLAFFPDPGRPSFLLALLLREPNSRVRANLLDLLASLFQGSKAFLLLAEDFGVPKTAFTPLSTRLAGSLREMHRQILQALLAERSQATQAQLLRCVGQLAGNVPYQKLRPGLVTKIFKVASPFLLSESPDVKSAALQCFGQLASLEGPAFEAALEPTAVRVEALATLRWLVLRYWNFVSPVSEQLRLTLQLCLLPESNRAVRAASVRALDALLTSLPPAEAAAPVWSAFLPALLSCLQPAAHYSVRSAAAECLALLDDASSANLPSELLGDAFQALLALCQDGLNTVRAAAVRALGAWTALGPIRFENNGRRLLALVWRFADLCAGIESLVVRAQAAWSLAQASEALLALSDQSRYPPSPPLLSEADLVRLFLAGMNLCADAPKVRENAARLLGNLFCLAALCSDYLESAASGSGGRGHLRACMEQAATGLANLVTPGGADSASARVRWNASLAIRCAFGCLPVGEPWTLCLHSALLGALQSDKYFKVKIHAACALLTLQERRQFGDLTAASEQQPSNPMARLIGSVIGCARHVRSMDIPFSEQTHKTVLDYLLCLLLLRACSLLSPGDADAVSPLLSNVANDASGEIGPIDLLASQLSRLWTAQAALVWDSGAQVRQAFFLGRGGGSSASLSTSTTSTGAAAALLEPDFAVEALDAAEANLTAAAGAAAGSGGGGNCCQRLLELLAGARAEQALHAT</sequence>
<evidence type="ECO:0000313" key="5">
    <source>
        <dbReference type="Proteomes" id="UP000095280"/>
    </source>
</evidence>
<evidence type="ECO:0000259" key="3">
    <source>
        <dbReference type="Pfam" id="PF13251"/>
    </source>
</evidence>
<dbReference type="Pfam" id="PF23302">
    <property type="entry name" value="HTH_DNAJC9"/>
    <property type="match status" value="1"/>
</dbReference>
<feature type="region of interest" description="Disordered" evidence="2">
    <location>
        <begin position="122"/>
        <end position="277"/>
    </location>
</feature>
<protein>
    <recommendedName>
        <fullName evidence="1">HEAT repeat-containing protein 6</fullName>
    </recommendedName>
</protein>
<dbReference type="WBParaSite" id="maker-uti_cns_0009561-snap-gene-0.6-mRNA-1">
    <property type="protein sequence ID" value="maker-uti_cns_0009561-snap-gene-0.6-mRNA-1"/>
    <property type="gene ID" value="maker-uti_cns_0009561-snap-gene-0.6"/>
</dbReference>
<feature type="region of interest" description="Disordered" evidence="2">
    <location>
        <begin position="54"/>
        <end position="91"/>
    </location>
</feature>